<dbReference type="CDD" id="cd09898">
    <property type="entry name" value="H3TH_53EXO"/>
    <property type="match status" value="1"/>
</dbReference>
<evidence type="ECO:0000256" key="4">
    <source>
        <dbReference type="ARBA" id="ARBA00022695"/>
    </source>
</evidence>
<dbReference type="InterPro" id="IPR036279">
    <property type="entry name" value="5-3_exonuclease_C_sf"/>
</dbReference>
<dbReference type="SMART" id="SM00475">
    <property type="entry name" value="53EXOc"/>
    <property type="match status" value="1"/>
</dbReference>
<dbReference type="CDD" id="cd09859">
    <property type="entry name" value="PIN_53EXO"/>
    <property type="match status" value="1"/>
</dbReference>
<dbReference type="Pfam" id="PF02739">
    <property type="entry name" value="5_3_exonuc_N"/>
    <property type="match status" value="1"/>
</dbReference>
<reference evidence="13 14" key="1">
    <citation type="journal article" date="2016" name="Nat. Commun.">
        <title>Thousands of microbial genomes shed light on interconnected biogeochemical processes in an aquifer system.</title>
        <authorList>
            <person name="Anantharaman K."/>
            <person name="Brown C.T."/>
            <person name="Hug L.A."/>
            <person name="Sharon I."/>
            <person name="Castelle C.J."/>
            <person name="Probst A.J."/>
            <person name="Thomas B.C."/>
            <person name="Singh A."/>
            <person name="Wilkins M.J."/>
            <person name="Karaoz U."/>
            <person name="Brodie E.L."/>
            <person name="Williams K.H."/>
            <person name="Hubbard S.S."/>
            <person name="Banfield J.F."/>
        </authorList>
    </citation>
    <scope>NUCLEOTIDE SEQUENCE [LARGE SCALE GENOMIC DNA]</scope>
</reference>
<dbReference type="PRINTS" id="PR00868">
    <property type="entry name" value="DNAPOLI"/>
</dbReference>
<evidence type="ECO:0000256" key="1">
    <source>
        <dbReference type="ARBA" id="ARBA00007705"/>
    </source>
</evidence>
<comment type="caution">
    <text evidence="13">The sequence shown here is derived from an EMBL/GenBank/DDBJ whole genome shotgun (WGS) entry which is preliminary data.</text>
</comment>
<dbReference type="SMART" id="SM00482">
    <property type="entry name" value="POLAc"/>
    <property type="match status" value="1"/>
</dbReference>
<comment type="similarity">
    <text evidence="1">Belongs to the DNA polymerase type-A family.</text>
</comment>
<organism evidence="13 14">
    <name type="scientific">Candidatus Niyogibacteria bacterium RIFCSPLOWO2_01_FULL_45_48</name>
    <dbReference type="NCBI Taxonomy" id="1801724"/>
    <lineage>
        <taxon>Bacteria</taxon>
        <taxon>Candidatus Niyogiibacteriota</taxon>
    </lineage>
</organism>
<dbReference type="PROSITE" id="PS00447">
    <property type="entry name" value="DNA_POLYMERASE_A"/>
    <property type="match status" value="1"/>
</dbReference>
<dbReference type="GO" id="GO:0003887">
    <property type="term" value="F:DNA-directed DNA polymerase activity"/>
    <property type="evidence" value="ECO:0007669"/>
    <property type="project" value="UniProtKB-KW"/>
</dbReference>
<keyword evidence="6" id="KW-0227">DNA damage</keyword>
<dbReference type="PANTHER" id="PTHR10133">
    <property type="entry name" value="DNA POLYMERASE I"/>
    <property type="match status" value="1"/>
</dbReference>
<keyword evidence="3" id="KW-0808">Transferase</keyword>
<dbReference type="FunFam" id="1.10.150.20:FF:000002">
    <property type="entry name" value="DNA polymerase I"/>
    <property type="match status" value="1"/>
</dbReference>
<proteinExistence type="inferred from homology"/>
<keyword evidence="4" id="KW-0548">Nucleotidyltransferase</keyword>
<dbReference type="FunFam" id="1.20.1060.10:FF:000001">
    <property type="entry name" value="DNA polymerase I"/>
    <property type="match status" value="1"/>
</dbReference>
<evidence type="ECO:0000256" key="2">
    <source>
        <dbReference type="ARBA" id="ARBA00012417"/>
    </source>
</evidence>
<dbReference type="GO" id="GO:0008409">
    <property type="term" value="F:5'-3' exonuclease activity"/>
    <property type="evidence" value="ECO:0007669"/>
    <property type="project" value="InterPro"/>
</dbReference>
<comment type="catalytic activity">
    <reaction evidence="10">
        <text>DNA(n) + a 2'-deoxyribonucleoside 5'-triphosphate = DNA(n+1) + diphosphate</text>
        <dbReference type="Rhea" id="RHEA:22508"/>
        <dbReference type="Rhea" id="RHEA-COMP:17339"/>
        <dbReference type="Rhea" id="RHEA-COMP:17340"/>
        <dbReference type="ChEBI" id="CHEBI:33019"/>
        <dbReference type="ChEBI" id="CHEBI:61560"/>
        <dbReference type="ChEBI" id="CHEBI:173112"/>
        <dbReference type="EC" id="2.7.7.7"/>
    </reaction>
</comment>
<dbReference type="InterPro" id="IPR001098">
    <property type="entry name" value="DNA-dir_DNA_pol_A_palm_dom"/>
</dbReference>
<dbReference type="SMART" id="SM00279">
    <property type="entry name" value="HhH2"/>
    <property type="match status" value="1"/>
</dbReference>
<dbReference type="Gene3D" id="3.30.70.370">
    <property type="match status" value="1"/>
</dbReference>
<evidence type="ECO:0000256" key="3">
    <source>
        <dbReference type="ARBA" id="ARBA00022679"/>
    </source>
</evidence>
<dbReference type="InterPro" id="IPR029060">
    <property type="entry name" value="PIN-like_dom_sf"/>
</dbReference>
<dbReference type="Proteomes" id="UP000177486">
    <property type="component" value="Unassembled WGS sequence"/>
</dbReference>
<dbReference type="Pfam" id="PF01367">
    <property type="entry name" value="5_3_exonuc"/>
    <property type="match status" value="1"/>
</dbReference>
<dbReference type="Gene3D" id="1.20.1060.10">
    <property type="entry name" value="Taq DNA Polymerase, Chain T, domain 4"/>
    <property type="match status" value="1"/>
</dbReference>
<dbReference type="SUPFAM" id="SSF56672">
    <property type="entry name" value="DNA/RNA polymerases"/>
    <property type="match status" value="1"/>
</dbReference>
<evidence type="ECO:0000256" key="10">
    <source>
        <dbReference type="ARBA" id="ARBA00049244"/>
    </source>
</evidence>
<sequence length="781" mass="87710">MTAKKANKLLVILDAHAILHRAYHALPHFTSPKGEPTGALYGFTAMLLKIIRELKPDYLAAAYDVAEPTFRHIAYEKYKATRAKTDDELIPQFDRSKEILKAFGVPVYGEPRFEADDIIGTVVDKNKKTKNLDIVIASGDLDTLQLVSGDKVRVYTLRKGNEEMIYDEKEVEKRYGFGPELVPDYKGLVGDPSDNIPGIKGIGEKIAGLLIQKFGSVEKIMEIAKNEPEKLKSAGVKERAIKLLAEGEEEALFSKTLATIRLDAPIKFEFKKMEWSGFDKAELEKTFRELGFNSLLGRIPGSEGVVTKIEKTATDPKLAKKIEIAFWLLDSRRINVSSDEVLKIIGASSVESAYKKLSAELEKSGLAKIFKEIEEPLTGVLAQMQKEGILLDAKLLKNLSKKYQQELDVLTSEIHKIAGEEFNINSTKEMRRILFEKLKLDTKKIKKTGGGEKSTRFSELLKLKGLNPIIDAILKYRELAKLKSTYVDALPELVGEDGRIHTTFLQTGTATGRLASRDPNLQNIPIRTELGREVRAAFTAPKGKAILTADYSQIELRIAAILSGDKKMKEAFIEGKDIHTMTASEVFNTPEKKVTSEMRRRAKVINFGILYGMGKRALAENLGISQDEAELYIREYFSDFEGIRSYAERVKNDARSKGYVETMFGRKRFLPEINSPMQFMRSEAERMAVNSPIQGTAADIIKKAMIKIQDMIEKDFGAKKLKMILQIHDELLFEAEAGALKEAARRVKDIMEGVLKTDIPIKVELSYGPNWSELEKLEVRN</sequence>
<dbReference type="Gene3D" id="1.10.150.20">
    <property type="entry name" value="5' to 3' exonuclease, C-terminal subdomain"/>
    <property type="match status" value="2"/>
</dbReference>
<name>A0A1G2EYI6_9BACT</name>
<dbReference type="EMBL" id="MHMQ01000012">
    <property type="protein sequence ID" value="OGZ30874.1"/>
    <property type="molecule type" value="Genomic_DNA"/>
</dbReference>
<dbReference type="InterPro" id="IPR020045">
    <property type="entry name" value="DNA_polI_H3TH"/>
</dbReference>
<feature type="domain" description="5'-3' exonuclease" evidence="11">
    <location>
        <begin position="7"/>
        <end position="276"/>
    </location>
</feature>
<dbReference type="GO" id="GO:0006261">
    <property type="term" value="P:DNA-templated DNA replication"/>
    <property type="evidence" value="ECO:0007669"/>
    <property type="project" value="InterPro"/>
</dbReference>
<protein>
    <recommendedName>
        <fullName evidence="2">DNA-directed DNA polymerase</fullName>
        <ecNumber evidence="2">2.7.7.7</ecNumber>
    </recommendedName>
</protein>
<dbReference type="GO" id="GO:0006302">
    <property type="term" value="P:double-strand break repair"/>
    <property type="evidence" value="ECO:0007669"/>
    <property type="project" value="TreeGrafter"/>
</dbReference>
<keyword evidence="5" id="KW-0235">DNA replication</keyword>
<dbReference type="PANTHER" id="PTHR10133:SF27">
    <property type="entry name" value="DNA POLYMERASE NU"/>
    <property type="match status" value="1"/>
</dbReference>
<keyword evidence="7" id="KW-0239">DNA-directed DNA polymerase</keyword>
<dbReference type="SUPFAM" id="SSF47807">
    <property type="entry name" value="5' to 3' exonuclease, C-terminal subdomain"/>
    <property type="match status" value="1"/>
</dbReference>
<dbReference type="Gene3D" id="3.40.50.1010">
    <property type="entry name" value="5'-nuclease"/>
    <property type="match status" value="1"/>
</dbReference>
<gene>
    <name evidence="13" type="ORF">A2931_01375</name>
</gene>
<dbReference type="InterPro" id="IPR002421">
    <property type="entry name" value="5-3_exonuclease"/>
</dbReference>
<evidence type="ECO:0000259" key="11">
    <source>
        <dbReference type="SMART" id="SM00475"/>
    </source>
</evidence>
<dbReference type="InterPro" id="IPR008918">
    <property type="entry name" value="HhH2"/>
</dbReference>
<dbReference type="EC" id="2.7.7.7" evidence="2"/>
<dbReference type="SUPFAM" id="SSF88723">
    <property type="entry name" value="PIN domain-like"/>
    <property type="match status" value="1"/>
</dbReference>
<dbReference type="AlphaFoldDB" id="A0A1G2EYI6"/>
<accession>A0A1G2EYI6</accession>
<evidence type="ECO:0000256" key="5">
    <source>
        <dbReference type="ARBA" id="ARBA00022705"/>
    </source>
</evidence>
<evidence type="ECO:0000256" key="7">
    <source>
        <dbReference type="ARBA" id="ARBA00022932"/>
    </source>
</evidence>
<evidence type="ECO:0000313" key="14">
    <source>
        <dbReference type="Proteomes" id="UP000177486"/>
    </source>
</evidence>
<dbReference type="Pfam" id="PF00476">
    <property type="entry name" value="DNA_pol_A"/>
    <property type="match status" value="1"/>
</dbReference>
<dbReference type="InterPro" id="IPR019760">
    <property type="entry name" value="DNA-dir_DNA_pol_A_CS"/>
</dbReference>
<evidence type="ECO:0000256" key="6">
    <source>
        <dbReference type="ARBA" id="ARBA00022763"/>
    </source>
</evidence>
<dbReference type="FunFam" id="1.10.150.20:FF:000003">
    <property type="entry name" value="DNA polymerase I"/>
    <property type="match status" value="1"/>
</dbReference>
<dbReference type="InterPro" id="IPR002298">
    <property type="entry name" value="DNA_polymerase_A"/>
</dbReference>
<dbReference type="GO" id="GO:0003677">
    <property type="term" value="F:DNA binding"/>
    <property type="evidence" value="ECO:0007669"/>
    <property type="project" value="UniProtKB-KW"/>
</dbReference>
<keyword evidence="9" id="KW-0234">DNA repair</keyword>
<evidence type="ECO:0000256" key="9">
    <source>
        <dbReference type="ARBA" id="ARBA00023204"/>
    </source>
</evidence>
<feature type="domain" description="DNA-directed DNA polymerase family A palm" evidence="12">
    <location>
        <begin position="531"/>
        <end position="739"/>
    </location>
</feature>
<keyword evidence="8" id="KW-0238">DNA-binding</keyword>
<dbReference type="InterPro" id="IPR043502">
    <property type="entry name" value="DNA/RNA_pol_sf"/>
</dbReference>
<evidence type="ECO:0000256" key="8">
    <source>
        <dbReference type="ARBA" id="ARBA00023125"/>
    </source>
</evidence>
<evidence type="ECO:0000313" key="13">
    <source>
        <dbReference type="EMBL" id="OGZ30874.1"/>
    </source>
</evidence>
<evidence type="ECO:0000259" key="12">
    <source>
        <dbReference type="SMART" id="SM00482"/>
    </source>
</evidence>
<dbReference type="InterPro" id="IPR020046">
    <property type="entry name" value="5-3_exonucl_a-hlix_arch_N"/>
</dbReference>
<dbReference type="CDD" id="cd08637">
    <property type="entry name" value="DNA_pol_A_pol_I_C"/>
    <property type="match status" value="1"/>
</dbReference>